<dbReference type="PROSITE" id="PS51203">
    <property type="entry name" value="CS"/>
    <property type="match status" value="1"/>
</dbReference>
<evidence type="ECO:0000256" key="5">
    <source>
        <dbReference type="ARBA" id="ARBA00022553"/>
    </source>
</evidence>
<comment type="similarity">
    <text evidence="2">Belongs to the nudC family.</text>
</comment>
<organism evidence="9 10">
    <name type="scientific">Theileria orientalis</name>
    <dbReference type="NCBI Taxonomy" id="68886"/>
    <lineage>
        <taxon>Eukaryota</taxon>
        <taxon>Sar</taxon>
        <taxon>Alveolata</taxon>
        <taxon>Apicomplexa</taxon>
        <taxon>Aconoidasida</taxon>
        <taxon>Piroplasmida</taxon>
        <taxon>Theileriidae</taxon>
        <taxon>Theileria</taxon>
    </lineage>
</organism>
<gene>
    <name evidence="9" type="ORF">MACJ_002210</name>
</gene>
<sequence>MESNFDEFMFMAIKQSSSIEDVIEKFFSFLRRHTDFYHTMLSPEELKRFNLDSSVNTRGFHQYQMVKLVNKIMQKNFSEYRKLNQPYLLDGEATNTTQGSTPAKVQSATKGTSTVKTESTTKVPDEKNQPPTSSRASEKLKGSPSSQRSECSSATTSGSNKQYECVKNQGDPVDAKYTINPWNGAITKKYAWTQTFNELTLEILSPERVNSKNVSVLMTKTTLTVKILDKILVDGELCRQINHYDSVWNIEDGYRILISIEKSEEYWWDCVIKGDETIDTQQIESVKRLDEFTGPEQSAILKMMSDHRKKNNM</sequence>
<evidence type="ECO:0000256" key="1">
    <source>
        <dbReference type="ARBA" id="ARBA00004496"/>
    </source>
</evidence>
<feature type="compositionally biased region" description="Low complexity" evidence="7">
    <location>
        <begin position="109"/>
        <end position="122"/>
    </location>
</feature>
<dbReference type="Gene3D" id="2.60.40.790">
    <property type="match status" value="1"/>
</dbReference>
<dbReference type="Pfam" id="PF14050">
    <property type="entry name" value="Nudc_N"/>
    <property type="match status" value="1"/>
</dbReference>
<dbReference type="EMBL" id="CP056066">
    <property type="protein sequence ID" value="UKJ88964.2"/>
    <property type="molecule type" value="Genomic_DNA"/>
</dbReference>
<evidence type="ECO:0000259" key="8">
    <source>
        <dbReference type="PROSITE" id="PS51203"/>
    </source>
</evidence>
<evidence type="ECO:0000313" key="9">
    <source>
        <dbReference type="EMBL" id="UKJ88964.2"/>
    </source>
</evidence>
<evidence type="ECO:0000313" key="10">
    <source>
        <dbReference type="Proteomes" id="UP000244803"/>
    </source>
</evidence>
<feature type="compositionally biased region" description="Polar residues" evidence="7">
    <location>
        <begin position="143"/>
        <end position="162"/>
    </location>
</feature>
<keyword evidence="4" id="KW-0963">Cytoplasm</keyword>
<proteinExistence type="inferred from homology"/>
<protein>
    <recommendedName>
        <fullName evidence="3">Nuclear migration protein nudC</fullName>
    </recommendedName>
    <alternativeName>
        <fullName evidence="6">Nuclear distribution protein C homolog</fullName>
    </alternativeName>
</protein>
<dbReference type="InterPro" id="IPR007052">
    <property type="entry name" value="CS_dom"/>
</dbReference>
<feature type="region of interest" description="Disordered" evidence="7">
    <location>
        <begin position="91"/>
        <end position="165"/>
    </location>
</feature>
<dbReference type="PANTHER" id="PTHR12356">
    <property type="entry name" value="NUCLEAR MOVEMENT PROTEIN NUDC"/>
    <property type="match status" value="1"/>
</dbReference>
<dbReference type="GO" id="GO:0051082">
    <property type="term" value="F:unfolded protein binding"/>
    <property type="evidence" value="ECO:0007669"/>
    <property type="project" value="TreeGrafter"/>
</dbReference>
<dbReference type="GO" id="GO:0005737">
    <property type="term" value="C:cytoplasm"/>
    <property type="evidence" value="ECO:0007669"/>
    <property type="project" value="UniProtKB-SubCell"/>
</dbReference>
<dbReference type="PANTHER" id="PTHR12356:SF3">
    <property type="entry name" value="NUCLEAR MIGRATION PROTEIN NUDC"/>
    <property type="match status" value="1"/>
</dbReference>
<evidence type="ECO:0000256" key="3">
    <source>
        <dbReference type="ARBA" id="ARBA00017641"/>
    </source>
</evidence>
<dbReference type="CDD" id="cd06467">
    <property type="entry name" value="p23_NUDC_like"/>
    <property type="match status" value="1"/>
</dbReference>
<dbReference type="InterPro" id="IPR037898">
    <property type="entry name" value="NudC_fam"/>
</dbReference>
<dbReference type="GO" id="GO:0006457">
    <property type="term" value="P:protein folding"/>
    <property type="evidence" value="ECO:0007669"/>
    <property type="project" value="TreeGrafter"/>
</dbReference>
<name>A0A976QVC3_THEOR</name>
<reference evidence="9" key="1">
    <citation type="submission" date="2022-07" db="EMBL/GenBank/DDBJ databases">
        <title>Evaluation of T. orientalis genome assembly methods using nanopore sequencing and analysis of variation between genomes.</title>
        <authorList>
            <person name="Yam J."/>
            <person name="Micallef M.L."/>
            <person name="Liu M."/>
            <person name="Djordjevic S.P."/>
            <person name="Bogema D.R."/>
            <person name="Jenkins C."/>
        </authorList>
    </citation>
    <scope>NUCLEOTIDE SEQUENCE</scope>
    <source>
        <strain evidence="9">Fish Creek</strain>
    </source>
</reference>
<dbReference type="Proteomes" id="UP000244803">
    <property type="component" value="Chromosome 3"/>
</dbReference>
<comment type="subcellular location">
    <subcellularLocation>
        <location evidence="1">Cytoplasm</location>
    </subcellularLocation>
</comment>
<keyword evidence="5" id="KW-0597">Phosphoprotein</keyword>
<feature type="domain" description="CS" evidence="8">
    <location>
        <begin position="185"/>
        <end position="272"/>
    </location>
</feature>
<feature type="compositionally biased region" description="Polar residues" evidence="7">
    <location>
        <begin position="93"/>
        <end position="108"/>
    </location>
</feature>
<dbReference type="SUPFAM" id="SSF49764">
    <property type="entry name" value="HSP20-like chaperones"/>
    <property type="match status" value="1"/>
</dbReference>
<dbReference type="Pfam" id="PF04969">
    <property type="entry name" value="CS"/>
    <property type="match status" value="1"/>
</dbReference>
<dbReference type="InterPro" id="IPR008978">
    <property type="entry name" value="HSP20-like_chaperone"/>
</dbReference>
<dbReference type="OrthoDB" id="416217at2759"/>
<accession>A0A976QVC3</accession>
<dbReference type="InterPro" id="IPR025934">
    <property type="entry name" value="NudC_N_dom"/>
</dbReference>
<evidence type="ECO:0000256" key="6">
    <source>
        <dbReference type="ARBA" id="ARBA00030427"/>
    </source>
</evidence>
<evidence type="ECO:0000256" key="4">
    <source>
        <dbReference type="ARBA" id="ARBA00022490"/>
    </source>
</evidence>
<evidence type="ECO:0000256" key="7">
    <source>
        <dbReference type="SAM" id="MobiDB-lite"/>
    </source>
</evidence>
<dbReference type="AlphaFoldDB" id="A0A976QVC3"/>
<evidence type="ECO:0000256" key="2">
    <source>
        <dbReference type="ARBA" id="ARBA00010513"/>
    </source>
</evidence>